<name>A0A2A2JWL5_9BILA</name>
<evidence type="ECO:0000313" key="2">
    <source>
        <dbReference type="Proteomes" id="UP000218231"/>
    </source>
</evidence>
<dbReference type="Proteomes" id="UP000218231">
    <property type="component" value="Unassembled WGS sequence"/>
</dbReference>
<evidence type="ECO:0000313" key="1">
    <source>
        <dbReference type="EMBL" id="PAV66087.1"/>
    </source>
</evidence>
<gene>
    <name evidence="1" type="ORF">WR25_08776</name>
</gene>
<dbReference type="AlphaFoldDB" id="A0A2A2JWL5"/>
<keyword evidence="2" id="KW-1185">Reference proteome</keyword>
<dbReference type="EMBL" id="LIAE01010164">
    <property type="protein sequence ID" value="PAV66087.1"/>
    <property type="molecule type" value="Genomic_DNA"/>
</dbReference>
<proteinExistence type="predicted"/>
<reference evidence="1 2" key="1">
    <citation type="journal article" date="2017" name="Curr. Biol.">
        <title>Genome architecture and evolution of a unichromosomal asexual nematode.</title>
        <authorList>
            <person name="Fradin H."/>
            <person name="Zegar C."/>
            <person name="Gutwein M."/>
            <person name="Lucas J."/>
            <person name="Kovtun M."/>
            <person name="Corcoran D."/>
            <person name="Baugh L.R."/>
            <person name="Kiontke K."/>
            <person name="Gunsalus K."/>
            <person name="Fitch D.H."/>
            <person name="Piano F."/>
        </authorList>
    </citation>
    <scope>NUCLEOTIDE SEQUENCE [LARGE SCALE GENOMIC DNA]</scope>
    <source>
        <strain evidence="1">PF1309</strain>
    </source>
</reference>
<sequence length="88" mass="9575">MSADLNRRIVTLGSLIHSPPLLGWNINGHKGRVVCDDSLDRCGALQEAAPGPVRGKLFRDCRLDAERFAALDQLKGLEPLAVERVGLD</sequence>
<comment type="caution">
    <text evidence="1">The sequence shown here is derived from an EMBL/GenBank/DDBJ whole genome shotgun (WGS) entry which is preliminary data.</text>
</comment>
<organism evidence="1 2">
    <name type="scientific">Diploscapter pachys</name>
    <dbReference type="NCBI Taxonomy" id="2018661"/>
    <lineage>
        <taxon>Eukaryota</taxon>
        <taxon>Metazoa</taxon>
        <taxon>Ecdysozoa</taxon>
        <taxon>Nematoda</taxon>
        <taxon>Chromadorea</taxon>
        <taxon>Rhabditida</taxon>
        <taxon>Rhabditina</taxon>
        <taxon>Rhabditomorpha</taxon>
        <taxon>Rhabditoidea</taxon>
        <taxon>Rhabditidae</taxon>
        <taxon>Diploscapter</taxon>
    </lineage>
</organism>
<accession>A0A2A2JWL5</accession>
<protein>
    <submittedName>
        <fullName evidence="1">Uncharacterized protein</fullName>
    </submittedName>
</protein>